<evidence type="ECO:0000313" key="9">
    <source>
        <dbReference type="EMBL" id="ERH17178.1"/>
    </source>
</evidence>
<accession>U1RBZ7</accession>
<feature type="domain" description="Pyridine nucleotide-disulphide oxidoreductase dimerisation" evidence="7">
    <location>
        <begin position="367"/>
        <end position="477"/>
    </location>
</feature>
<feature type="binding site" evidence="5">
    <location>
        <position position="71"/>
    </location>
    <ligand>
        <name>FAD</name>
        <dbReference type="ChEBI" id="CHEBI:57692"/>
    </ligand>
</feature>
<sequence>MGAVVPTIDQEPQVSLDETTKNYDALIVGWGKAGKTIAQKLALRGQKVALVEASPAMYGGTCINIACVPTKKLIVEVEQALAAKAREAEASSDAAIFAGAQKARNALIEKLNNANYHMVADKGVDIYDGTGEFVGPKTVRVNGEQGAQLLTADTIIINTGARPVVPPIPGVDSKRVVDSTGIQFLPTLPGRLAVVGGGPIGLEYADMFAQLGVEVTVIDAAPAPFARFDADVASVATDILAKHGVQFVNGAKVASFVESGDGVVVNYSLTTPAGEAENQELAVDYVLLAVGRRPATDGLGLEAAGIATGARGEVVVDEFCRTNVPGVFAVGDVNGGPQFTYISFDDHRVVMDQLVGSGKRSTAGRIIPTSTFINPPLSTVGLGEQAAREAGYEVRVASKPVAAIAAMPRPKIVGNPDGVIKFVIDAATDRILGASLLVIDSQELINLVALAIKQGLTAADLAGAIYTHPSSSEAFNEVLA</sequence>
<feature type="disulfide bond" description="Redox-active" evidence="6">
    <location>
        <begin position="62"/>
        <end position="67"/>
    </location>
</feature>
<dbReference type="PIRSF" id="PIRSF000350">
    <property type="entry name" value="Mercury_reductase_MerA"/>
    <property type="match status" value="1"/>
</dbReference>
<feature type="binding site" evidence="5">
    <location>
        <position position="291"/>
    </location>
    <ligand>
        <name>NAD(+)</name>
        <dbReference type="ChEBI" id="CHEBI:57540"/>
    </ligand>
</feature>
<proteinExistence type="inferred from homology"/>
<keyword evidence="3 5" id="KW-0274">FAD</keyword>
<evidence type="ECO:0000313" key="10">
    <source>
        <dbReference type="Proteomes" id="UP000016481"/>
    </source>
</evidence>
<protein>
    <submittedName>
        <fullName evidence="9">Pyridine nucleotide-disulfide oxidoreductase</fullName>
    </submittedName>
</protein>
<dbReference type="PATRIC" id="fig|1321817.3.peg.679"/>
<keyword evidence="5" id="KW-0520">NAD</keyword>
<dbReference type="HOGENOM" id="CLU_016755_2_2_11"/>
<comment type="similarity">
    <text evidence="1">Belongs to the class-I pyridine nucleotide-disulfide oxidoreductase family.</text>
</comment>
<evidence type="ECO:0000256" key="5">
    <source>
        <dbReference type="PIRSR" id="PIRSR000350-3"/>
    </source>
</evidence>
<dbReference type="GO" id="GO:0003955">
    <property type="term" value="F:NAD(P)H dehydrogenase (quinone) activity"/>
    <property type="evidence" value="ECO:0007669"/>
    <property type="project" value="TreeGrafter"/>
</dbReference>
<evidence type="ECO:0000256" key="6">
    <source>
        <dbReference type="PIRSR" id="PIRSR000350-4"/>
    </source>
</evidence>
<organism evidence="9 10">
    <name type="scientific">Actinomyces graevenitzii F0530</name>
    <dbReference type="NCBI Taxonomy" id="1321817"/>
    <lineage>
        <taxon>Bacteria</taxon>
        <taxon>Bacillati</taxon>
        <taxon>Actinomycetota</taxon>
        <taxon>Actinomycetes</taxon>
        <taxon>Actinomycetales</taxon>
        <taxon>Actinomycetaceae</taxon>
        <taxon>Actinomyces</taxon>
    </lineage>
</organism>
<dbReference type="Gene3D" id="3.30.390.30">
    <property type="match status" value="1"/>
</dbReference>
<comment type="cofactor">
    <cofactor evidence="5">
        <name>FAD</name>
        <dbReference type="ChEBI" id="CHEBI:57692"/>
    </cofactor>
    <text evidence="5">Binds 1 FAD per subunit.</text>
</comment>
<feature type="domain" description="FAD/NAD(P)-binding" evidence="8">
    <location>
        <begin position="23"/>
        <end position="342"/>
    </location>
</feature>
<dbReference type="PANTHER" id="PTHR43014">
    <property type="entry name" value="MERCURIC REDUCTASE"/>
    <property type="match status" value="1"/>
</dbReference>
<dbReference type="Proteomes" id="UP000016481">
    <property type="component" value="Unassembled WGS sequence"/>
</dbReference>
<dbReference type="InterPro" id="IPR036188">
    <property type="entry name" value="FAD/NAD-bd_sf"/>
</dbReference>
<dbReference type="PRINTS" id="PR00411">
    <property type="entry name" value="PNDRDTASEI"/>
</dbReference>
<dbReference type="PRINTS" id="PR00368">
    <property type="entry name" value="FADPNR"/>
</dbReference>
<dbReference type="InterPro" id="IPR023753">
    <property type="entry name" value="FAD/NAD-binding_dom"/>
</dbReference>
<feature type="active site" description="Proton acceptor" evidence="4">
    <location>
        <position position="468"/>
    </location>
</feature>
<evidence type="ECO:0000256" key="4">
    <source>
        <dbReference type="PIRSR" id="PIRSR000350-2"/>
    </source>
</evidence>
<feature type="binding site" evidence="5">
    <location>
        <position position="332"/>
    </location>
    <ligand>
        <name>FAD</name>
        <dbReference type="ChEBI" id="CHEBI:57692"/>
    </ligand>
</feature>
<reference evidence="9 10" key="1">
    <citation type="submission" date="2013-08" db="EMBL/GenBank/DDBJ databases">
        <authorList>
            <person name="Weinstock G."/>
            <person name="Sodergren E."/>
            <person name="Wylie T."/>
            <person name="Fulton L."/>
            <person name="Fulton R."/>
            <person name="Fronick C."/>
            <person name="O'Laughlin M."/>
            <person name="Godfrey J."/>
            <person name="Miner T."/>
            <person name="Herter B."/>
            <person name="Appelbaum E."/>
            <person name="Cordes M."/>
            <person name="Lek S."/>
            <person name="Wollam A."/>
            <person name="Pepin K.H."/>
            <person name="Palsikar V.B."/>
            <person name="Mitreva M."/>
            <person name="Wilson R.K."/>
        </authorList>
    </citation>
    <scope>NUCLEOTIDE SEQUENCE [LARGE SCALE GENOMIC DNA]</scope>
    <source>
        <strain evidence="9 10">F0530</strain>
    </source>
</reference>
<dbReference type="SUPFAM" id="SSF51905">
    <property type="entry name" value="FAD/NAD(P)-binding domain"/>
    <property type="match status" value="1"/>
</dbReference>
<evidence type="ECO:0000256" key="1">
    <source>
        <dbReference type="ARBA" id="ARBA00007532"/>
    </source>
</evidence>
<dbReference type="Pfam" id="PF02852">
    <property type="entry name" value="Pyr_redox_dim"/>
    <property type="match status" value="1"/>
</dbReference>
<dbReference type="InterPro" id="IPR016156">
    <property type="entry name" value="FAD/NAD-linked_Rdtase_dimer_sf"/>
</dbReference>
<dbReference type="InterPro" id="IPR001100">
    <property type="entry name" value="Pyr_nuc-diS_OxRdtase"/>
</dbReference>
<dbReference type="InterPro" id="IPR004099">
    <property type="entry name" value="Pyr_nucl-diS_OxRdtase_dimer"/>
</dbReference>
<feature type="binding site" evidence="5">
    <location>
        <position position="131"/>
    </location>
    <ligand>
        <name>FAD</name>
        <dbReference type="ChEBI" id="CHEBI:57692"/>
    </ligand>
</feature>
<dbReference type="PANTHER" id="PTHR43014:SF4">
    <property type="entry name" value="PYRIDINE NUCLEOTIDE-DISULFIDE OXIDOREDUCTASE RCLA-RELATED"/>
    <property type="match status" value="1"/>
</dbReference>
<keyword evidence="5" id="KW-0547">Nucleotide-binding</keyword>
<feature type="binding site" evidence="5">
    <location>
        <begin position="196"/>
        <end position="203"/>
    </location>
    <ligand>
        <name>NAD(+)</name>
        <dbReference type="ChEBI" id="CHEBI:57540"/>
    </ligand>
</feature>
<dbReference type="Gene3D" id="3.50.50.60">
    <property type="entry name" value="FAD/NAD(P)-binding domain"/>
    <property type="match status" value="2"/>
</dbReference>
<gene>
    <name evidence="9" type="ORF">HMPREF1978_00772</name>
</gene>
<evidence type="ECO:0000259" key="7">
    <source>
        <dbReference type="Pfam" id="PF02852"/>
    </source>
</evidence>
<keyword evidence="2" id="KW-0285">Flavoprotein</keyword>
<dbReference type="AlphaFoldDB" id="U1RBZ7"/>
<name>U1RBZ7_9ACTO</name>
<dbReference type="SUPFAM" id="SSF55424">
    <property type="entry name" value="FAD/NAD-linked reductases, dimerisation (C-terminal) domain"/>
    <property type="match status" value="1"/>
</dbReference>
<comment type="caution">
    <text evidence="9">The sequence shown here is derived from an EMBL/GenBank/DDBJ whole genome shotgun (WGS) entry which is preliminary data.</text>
</comment>
<evidence type="ECO:0000256" key="2">
    <source>
        <dbReference type="ARBA" id="ARBA00022630"/>
    </source>
</evidence>
<dbReference type="EMBL" id="AWSC01000023">
    <property type="protein sequence ID" value="ERH17178.1"/>
    <property type="molecule type" value="Genomic_DNA"/>
</dbReference>
<evidence type="ECO:0000259" key="8">
    <source>
        <dbReference type="Pfam" id="PF07992"/>
    </source>
</evidence>
<dbReference type="Pfam" id="PF07992">
    <property type="entry name" value="Pyr_redox_2"/>
    <property type="match status" value="1"/>
</dbReference>
<evidence type="ECO:0000256" key="3">
    <source>
        <dbReference type="ARBA" id="ARBA00022827"/>
    </source>
</evidence>
<dbReference type="GO" id="GO:0050660">
    <property type="term" value="F:flavin adenine dinucleotide binding"/>
    <property type="evidence" value="ECO:0007669"/>
    <property type="project" value="TreeGrafter"/>
</dbReference>